<organism evidence="1 2">
    <name type="scientific">Amycolatopsis echigonensis</name>
    <dbReference type="NCBI Taxonomy" id="2576905"/>
    <lineage>
        <taxon>Bacteria</taxon>
        <taxon>Bacillati</taxon>
        <taxon>Actinomycetota</taxon>
        <taxon>Actinomycetes</taxon>
        <taxon>Pseudonocardiales</taxon>
        <taxon>Pseudonocardiaceae</taxon>
        <taxon>Amycolatopsis</taxon>
    </lineage>
</organism>
<dbReference type="RefSeq" id="WP_183123784.1">
    <property type="nucleotide sequence ID" value="NZ_JACJHR010000013.1"/>
</dbReference>
<comment type="caution">
    <text evidence="1">The sequence shown here is derived from an EMBL/GenBank/DDBJ whole genome shotgun (WGS) entry which is preliminary data.</text>
</comment>
<gene>
    <name evidence="1" type="ORF">H5411_11940</name>
</gene>
<protein>
    <submittedName>
        <fullName evidence="1">Uncharacterized protein</fullName>
    </submittedName>
</protein>
<name>A0A8E2B4Z2_9PSEU</name>
<accession>A0A8E2B4Z2</accession>
<dbReference type="Proteomes" id="UP000550260">
    <property type="component" value="Unassembled WGS sequence"/>
</dbReference>
<dbReference type="AlphaFoldDB" id="A0A8E2B4Z2"/>
<reference evidence="1 2" key="1">
    <citation type="submission" date="2020-08" db="EMBL/GenBank/DDBJ databases">
        <title>Amycolatopsis echigonensis JCM 21831.</title>
        <authorList>
            <person name="Tedsree N."/>
            <person name="Kuncharoen N."/>
            <person name="Likhitwitayawuid K."/>
            <person name="Tanasupawat S."/>
        </authorList>
    </citation>
    <scope>NUCLEOTIDE SEQUENCE [LARGE SCALE GENOMIC DNA]</scope>
    <source>
        <strain evidence="1 2">JCM 21831</strain>
    </source>
</reference>
<evidence type="ECO:0000313" key="2">
    <source>
        <dbReference type="Proteomes" id="UP000550260"/>
    </source>
</evidence>
<dbReference type="EMBL" id="JACJHR010000013">
    <property type="protein sequence ID" value="MBB2499833.1"/>
    <property type="molecule type" value="Genomic_DNA"/>
</dbReference>
<sequence>MRNITKKTKAVVVGSLVLVAVGGGVAYAYWSTTGTGSGTAAVSAGASNLSITQNSAPTNLAPGVAAGAISGTVKNNSANNAFVHTVTVSIASVATAPGAVGTCDASDYTLSGATMTVDQDLATGASTGFSGATLGFNNKATNQDGCKGATVNLAYSSN</sequence>
<evidence type="ECO:0000313" key="1">
    <source>
        <dbReference type="EMBL" id="MBB2499833.1"/>
    </source>
</evidence>
<proteinExistence type="predicted"/>